<protein>
    <submittedName>
        <fullName evidence="1">Predicted protein</fullName>
    </submittedName>
</protein>
<dbReference type="GeneID" id="6077539"/>
<dbReference type="HOGENOM" id="CLU_1175601_0_0_1"/>
<reference evidence="1 2" key="1">
    <citation type="journal article" date="2008" name="Nature">
        <title>The genome of Laccaria bicolor provides insights into mycorrhizal symbiosis.</title>
        <authorList>
            <person name="Martin F."/>
            <person name="Aerts A."/>
            <person name="Ahren D."/>
            <person name="Brun A."/>
            <person name="Danchin E.G.J."/>
            <person name="Duchaussoy F."/>
            <person name="Gibon J."/>
            <person name="Kohler A."/>
            <person name="Lindquist E."/>
            <person name="Pereda V."/>
            <person name="Salamov A."/>
            <person name="Shapiro H.J."/>
            <person name="Wuyts J."/>
            <person name="Blaudez D."/>
            <person name="Buee M."/>
            <person name="Brokstein P."/>
            <person name="Canbaeck B."/>
            <person name="Cohen D."/>
            <person name="Courty P.E."/>
            <person name="Coutinho P.M."/>
            <person name="Delaruelle C."/>
            <person name="Detter J.C."/>
            <person name="Deveau A."/>
            <person name="DiFazio S."/>
            <person name="Duplessis S."/>
            <person name="Fraissinet-Tachet L."/>
            <person name="Lucic E."/>
            <person name="Frey-Klett P."/>
            <person name="Fourrey C."/>
            <person name="Feussner I."/>
            <person name="Gay G."/>
            <person name="Grimwood J."/>
            <person name="Hoegger P.J."/>
            <person name="Jain P."/>
            <person name="Kilaru S."/>
            <person name="Labbe J."/>
            <person name="Lin Y.C."/>
            <person name="Legue V."/>
            <person name="Le Tacon F."/>
            <person name="Marmeisse R."/>
            <person name="Melayah D."/>
            <person name="Montanini B."/>
            <person name="Muratet M."/>
            <person name="Nehls U."/>
            <person name="Niculita-Hirzel H."/>
            <person name="Oudot-Le Secq M.P."/>
            <person name="Peter M."/>
            <person name="Quesneville H."/>
            <person name="Rajashekar B."/>
            <person name="Reich M."/>
            <person name="Rouhier N."/>
            <person name="Schmutz J."/>
            <person name="Yin T."/>
            <person name="Chalot M."/>
            <person name="Henrissat B."/>
            <person name="Kuees U."/>
            <person name="Lucas S."/>
            <person name="Van de Peer Y."/>
            <person name="Podila G.K."/>
            <person name="Polle A."/>
            <person name="Pukkila P.J."/>
            <person name="Richardson P.M."/>
            <person name="Rouze P."/>
            <person name="Sanders I.R."/>
            <person name="Stajich J.E."/>
            <person name="Tunlid A."/>
            <person name="Tuskan G."/>
            <person name="Grigoriev I.V."/>
        </authorList>
    </citation>
    <scope>NUCLEOTIDE SEQUENCE [LARGE SCALE GENOMIC DNA]</scope>
    <source>
        <strain evidence="2">S238N-H82 / ATCC MYA-4686</strain>
    </source>
</reference>
<evidence type="ECO:0000313" key="2">
    <source>
        <dbReference type="Proteomes" id="UP000001194"/>
    </source>
</evidence>
<dbReference type="AlphaFoldDB" id="B0DDI4"/>
<evidence type="ECO:0000313" key="1">
    <source>
        <dbReference type="EMBL" id="EDR07616.1"/>
    </source>
</evidence>
<proteinExistence type="predicted"/>
<name>B0DDI4_LACBS</name>
<accession>B0DDI4</accession>
<keyword evidence="2" id="KW-1185">Reference proteome</keyword>
<organism evidence="2">
    <name type="scientific">Laccaria bicolor (strain S238N-H82 / ATCC MYA-4686)</name>
    <name type="common">Bicoloured deceiver</name>
    <name type="synonym">Laccaria laccata var. bicolor</name>
    <dbReference type="NCBI Taxonomy" id="486041"/>
    <lineage>
        <taxon>Eukaryota</taxon>
        <taxon>Fungi</taxon>
        <taxon>Dikarya</taxon>
        <taxon>Basidiomycota</taxon>
        <taxon>Agaricomycotina</taxon>
        <taxon>Agaricomycetes</taxon>
        <taxon>Agaricomycetidae</taxon>
        <taxon>Agaricales</taxon>
        <taxon>Agaricineae</taxon>
        <taxon>Hydnangiaceae</taxon>
        <taxon>Laccaria</taxon>
    </lineage>
</organism>
<sequence length="236" mass="26977">MVRWSLIEEWLQLRDSRANPHFGVGAVQGNLEVKDEIHTLASDLTDCQNSQERDNCRRRLSTESGSVCGVRDSESFRFGLCGPKLGMFNGTYGRMEWIVASPAIKETNGSLGNAASLAFTYLLNALASLEKSRSLILLDPLSVSRSRIMWYTVEYQIVLVLVEYMLHRSKQDYIYRDYFQPDSVFVVVKSRGQPSTRAAILPLFPIYFVLHANFRPSWSFRDRRQVAVPVYRPKAI</sequence>
<dbReference type="Proteomes" id="UP000001194">
    <property type="component" value="Unassembled WGS sequence"/>
</dbReference>
<dbReference type="KEGG" id="lbc:LACBIDRAFT_328002"/>
<dbReference type="RefSeq" id="XP_001882008.1">
    <property type="nucleotide sequence ID" value="XM_001881973.1"/>
</dbReference>
<dbReference type="InParanoid" id="B0DDI4"/>
<gene>
    <name evidence="1" type="ORF">LACBIDRAFT_328002</name>
</gene>
<dbReference type="EMBL" id="DS547104">
    <property type="protein sequence ID" value="EDR07616.1"/>
    <property type="molecule type" value="Genomic_DNA"/>
</dbReference>